<gene>
    <name evidence="2" type="ORF">RclHR1_09540003</name>
</gene>
<sequence>MYFIQKAQLNISLEYNATLIFSEDYEVFEEISIGLIGNDTKINDENNQNQFAQISLRLLMTIDKVDRTNIVKICNLFGLGCKIAQVTSKKYRSDILNVFNEILKELYNDTNKIANKSNKILNLHIVKFKGRPQNKRYKNSVKMDTKSSDSNTFIQDNDGQGNSQGNRCNNCNTTNHNI</sequence>
<evidence type="ECO:0000313" key="3">
    <source>
        <dbReference type="Proteomes" id="UP000247702"/>
    </source>
</evidence>
<protein>
    <submittedName>
        <fullName evidence="2">Uncharacterized protein</fullName>
    </submittedName>
</protein>
<comment type="caution">
    <text evidence="2">The sequence shown here is derived from an EMBL/GenBank/DDBJ whole genome shotgun (WGS) entry which is preliminary data.</text>
</comment>
<accession>A0A2Z6SQX5</accession>
<feature type="compositionally biased region" description="Polar residues" evidence="1">
    <location>
        <begin position="148"/>
        <end position="165"/>
    </location>
</feature>
<organism evidence="2 3">
    <name type="scientific">Rhizophagus clarus</name>
    <dbReference type="NCBI Taxonomy" id="94130"/>
    <lineage>
        <taxon>Eukaryota</taxon>
        <taxon>Fungi</taxon>
        <taxon>Fungi incertae sedis</taxon>
        <taxon>Mucoromycota</taxon>
        <taxon>Glomeromycotina</taxon>
        <taxon>Glomeromycetes</taxon>
        <taxon>Glomerales</taxon>
        <taxon>Glomeraceae</taxon>
        <taxon>Rhizophagus</taxon>
    </lineage>
</organism>
<name>A0A2Z6SQX5_9GLOM</name>
<proteinExistence type="predicted"/>
<dbReference type="EMBL" id="BEXD01004375">
    <property type="protein sequence ID" value="GBC10339.1"/>
    <property type="molecule type" value="Genomic_DNA"/>
</dbReference>
<dbReference type="AlphaFoldDB" id="A0A2Z6SQX5"/>
<evidence type="ECO:0000256" key="1">
    <source>
        <dbReference type="SAM" id="MobiDB-lite"/>
    </source>
</evidence>
<reference evidence="2 3" key="1">
    <citation type="submission" date="2017-11" db="EMBL/GenBank/DDBJ databases">
        <title>The genome of Rhizophagus clarus HR1 reveals common genetic basis of auxotrophy among arbuscular mycorrhizal fungi.</title>
        <authorList>
            <person name="Kobayashi Y."/>
        </authorList>
    </citation>
    <scope>NUCLEOTIDE SEQUENCE [LARGE SCALE GENOMIC DNA]</scope>
    <source>
        <strain evidence="2 3">HR1</strain>
    </source>
</reference>
<feature type="compositionally biased region" description="Low complexity" evidence="1">
    <location>
        <begin position="166"/>
        <end position="178"/>
    </location>
</feature>
<feature type="region of interest" description="Disordered" evidence="1">
    <location>
        <begin position="136"/>
        <end position="178"/>
    </location>
</feature>
<evidence type="ECO:0000313" key="2">
    <source>
        <dbReference type="EMBL" id="GBC10339.1"/>
    </source>
</evidence>
<dbReference type="Proteomes" id="UP000247702">
    <property type="component" value="Unassembled WGS sequence"/>
</dbReference>
<keyword evidence="3" id="KW-1185">Reference proteome</keyword>